<dbReference type="AlphaFoldDB" id="A0A653DCY3"/>
<evidence type="ECO:0000313" key="2">
    <source>
        <dbReference type="Proteomes" id="UP000410492"/>
    </source>
</evidence>
<name>A0A653DCY3_CALMS</name>
<protein>
    <submittedName>
        <fullName evidence="1">Uncharacterized protein</fullName>
    </submittedName>
</protein>
<gene>
    <name evidence="1" type="ORF">CALMAC_LOCUS16361</name>
</gene>
<dbReference type="InterPro" id="IPR023214">
    <property type="entry name" value="HAD_sf"/>
</dbReference>
<dbReference type="Gene3D" id="3.40.50.1000">
    <property type="entry name" value="HAD superfamily/HAD-like"/>
    <property type="match status" value="1"/>
</dbReference>
<reference evidence="1 2" key="1">
    <citation type="submission" date="2019-01" db="EMBL/GenBank/DDBJ databases">
        <authorList>
            <person name="Sayadi A."/>
        </authorList>
    </citation>
    <scope>NUCLEOTIDE SEQUENCE [LARGE SCALE GENOMIC DNA]</scope>
</reference>
<sequence>MNTDLVPGTGAIVKAVETAAHREPTVIGKPNSFIAECIIKNHGVQHRYSVGYKMWFSYMFSINWCH</sequence>
<keyword evidence="2" id="KW-1185">Reference proteome</keyword>
<proteinExistence type="predicted"/>
<dbReference type="Proteomes" id="UP000410492">
    <property type="component" value="Unassembled WGS sequence"/>
</dbReference>
<dbReference type="OrthoDB" id="413953at2759"/>
<evidence type="ECO:0000313" key="1">
    <source>
        <dbReference type="EMBL" id="VEN57838.1"/>
    </source>
</evidence>
<accession>A0A653DCY3</accession>
<dbReference type="EMBL" id="CAACVG010011328">
    <property type="protein sequence ID" value="VEN57838.1"/>
    <property type="molecule type" value="Genomic_DNA"/>
</dbReference>
<organism evidence="1 2">
    <name type="scientific">Callosobruchus maculatus</name>
    <name type="common">Southern cowpea weevil</name>
    <name type="synonym">Pulse bruchid</name>
    <dbReference type="NCBI Taxonomy" id="64391"/>
    <lineage>
        <taxon>Eukaryota</taxon>
        <taxon>Metazoa</taxon>
        <taxon>Ecdysozoa</taxon>
        <taxon>Arthropoda</taxon>
        <taxon>Hexapoda</taxon>
        <taxon>Insecta</taxon>
        <taxon>Pterygota</taxon>
        <taxon>Neoptera</taxon>
        <taxon>Endopterygota</taxon>
        <taxon>Coleoptera</taxon>
        <taxon>Polyphaga</taxon>
        <taxon>Cucujiformia</taxon>
        <taxon>Chrysomeloidea</taxon>
        <taxon>Chrysomelidae</taxon>
        <taxon>Bruchinae</taxon>
        <taxon>Bruchini</taxon>
        <taxon>Callosobruchus</taxon>
    </lineage>
</organism>